<sequence length="123" mass="14148">MFDQYVTQLLHSTTTKSHLPPIQRGRHHVFSPEHTTRDILSFMAQVQGLKMPKEQIGWWSCQVLDRAGSVCARCSRNCMCKLEPAKSGGSLDTSLEYYAREWRSSLRSVRSPYYFYANSQLNG</sequence>
<comment type="caution">
    <text evidence="1">The sequence shown here is derived from an EMBL/GenBank/DDBJ whole genome shotgun (WGS) entry which is preliminary data.</text>
</comment>
<name>A0ABV0SIF1_9TELE</name>
<evidence type="ECO:0000313" key="2">
    <source>
        <dbReference type="Proteomes" id="UP001434883"/>
    </source>
</evidence>
<keyword evidence="2" id="KW-1185">Reference proteome</keyword>
<dbReference type="Proteomes" id="UP001434883">
    <property type="component" value="Unassembled WGS sequence"/>
</dbReference>
<gene>
    <name evidence="1" type="ORF">XENOCAPTIV_020913</name>
</gene>
<proteinExistence type="predicted"/>
<accession>A0ABV0SIF1</accession>
<protein>
    <submittedName>
        <fullName evidence="1">Uncharacterized protein</fullName>
    </submittedName>
</protein>
<evidence type="ECO:0000313" key="1">
    <source>
        <dbReference type="EMBL" id="MEQ2219621.1"/>
    </source>
</evidence>
<dbReference type="EMBL" id="JAHRIN010080161">
    <property type="protein sequence ID" value="MEQ2219621.1"/>
    <property type="molecule type" value="Genomic_DNA"/>
</dbReference>
<reference evidence="1 2" key="1">
    <citation type="submission" date="2021-06" db="EMBL/GenBank/DDBJ databases">
        <authorList>
            <person name="Palmer J.M."/>
        </authorList>
    </citation>
    <scope>NUCLEOTIDE SEQUENCE [LARGE SCALE GENOMIC DNA]</scope>
    <source>
        <strain evidence="1 2">XC_2019</strain>
        <tissue evidence="1">Muscle</tissue>
    </source>
</reference>
<organism evidence="1 2">
    <name type="scientific">Xenoophorus captivus</name>
    <dbReference type="NCBI Taxonomy" id="1517983"/>
    <lineage>
        <taxon>Eukaryota</taxon>
        <taxon>Metazoa</taxon>
        <taxon>Chordata</taxon>
        <taxon>Craniata</taxon>
        <taxon>Vertebrata</taxon>
        <taxon>Euteleostomi</taxon>
        <taxon>Actinopterygii</taxon>
        <taxon>Neopterygii</taxon>
        <taxon>Teleostei</taxon>
        <taxon>Neoteleostei</taxon>
        <taxon>Acanthomorphata</taxon>
        <taxon>Ovalentaria</taxon>
        <taxon>Atherinomorphae</taxon>
        <taxon>Cyprinodontiformes</taxon>
        <taxon>Goodeidae</taxon>
        <taxon>Xenoophorus</taxon>
    </lineage>
</organism>